<dbReference type="SUPFAM" id="SSF52540">
    <property type="entry name" value="P-loop containing nucleoside triphosphate hydrolases"/>
    <property type="match status" value="1"/>
</dbReference>
<evidence type="ECO:0000313" key="3">
    <source>
        <dbReference type="Proteomes" id="UP000678154"/>
    </source>
</evidence>
<dbReference type="PANTHER" id="PTHR43581">
    <property type="entry name" value="ATP/GTP PHOSPHATASE"/>
    <property type="match status" value="1"/>
</dbReference>
<feature type="domain" description="AAA+ ATPase" evidence="1">
    <location>
        <begin position="22"/>
        <end position="445"/>
    </location>
</feature>
<dbReference type="CDD" id="cd00267">
    <property type="entry name" value="ABC_ATPase"/>
    <property type="match status" value="1"/>
</dbReference>
<evidence type="ECO:0000259" key="1">
    <source>
        <dbReference type="SMART" id="SM00382"/>
    </source>
</evidence>
<gene>
    <name evidence="2" type="ORF">KH389_22725</name>
</gene>
<dbReference type="InterPro" id="IPR003593">
    <property type="entry name" value="AAA+_ATPase"/>
</dbReference>
<dbReference type="PANTHER" id="PTHR43581:SF2">
    <property type="entry name" value="EXCINUCLEASE ATPASE SUBUNIT"/>
    <property type="match status" value="1"/>
</dbReference>
<dbReference type="Gene3D" id="3.40.50.300">
    <property type="entry name" value="P-loop containing nucleotide triphosphate hydrolases"/>
    <property type="match status" value="1"/>
</dbReference>
<dbReference type="GeneID" id="87483103"/>
<proteinExistence type="predicted"/>
<protein>
    <submittedName>
        <fullName evidence="2">AAA family ATPase</fullName>
    </submittedName>
</protein>
<dbReference type="InterPro" id="IPR051396">
    <property type="entry name" value="Bact_Antivir_Def_Nuclease"/>
</dbReference>
<keyword evidence="3" id="KW-1185">Reference proteome</keyword>
<accession>A0ABX8DPF3</accession>
<dbReference type="SMART" id="SM00382">
    <property type="entry name" value="AAA"/>
    <property type="match status" value="1"/>
</dbReference>
<sequence length="445" mass="51445">MIIKMFYAKKVHGYLDFAIHFNEDMSFLTGGNGSGKTTALKLISALLTPNFQELLFIPFERASIEVVYKQEIIHIHAETFDNKVRLQISNCPEDLVLPRFTEDEEEFYTNKPGGKEEAITEISRKFADHPVIVNISKIPSPIFLGLERKREDPPKEAGNYYYERERVHRANAARIRARRLIRGSLGISLMETELLVQDAYRRMRRAEESYSTRLRDSILLSAFQYTEFDYEYPDIIKNAWLQKGSVLKRKQEIKEALSKIGITDSRLSSEVDTFFNRLTQLFERIQSQGDHFSIELLTNKAQIERIAKVVEVIDDHKSKIDRVFRPINEFLSTINSFFKDSNKKLTVDTVGQLVVDRPNGKGCTVEGLSSGERQILVIFAHAFFNRHSEHSNVFIIDEPELSLHLRWQEQFAKTILEISPQTQFIMATHSPEIVGENKHKAVKCR</sequence>
<dbReference type="RefSeq" id="WP_213606296.1">
    <property type="nucleotide sequence ID" value="NZ_CP074676.1"/>
</dbReference>
<dbReference type="EMBL" id="CP074676">
    <property type="protein sequence ID" value="QVL18176.1"/>
    <property type="molecule type" value="Genomic_DNA"/>
</dbReference>
<organism evidence="2 3">
    <name type="scientific">Pseudomonas qingdaonensis</name>
    <dbReference type="NCBI Taxonomy" id="2056231"/>
    <lineage>
        <taxon>Bacteria</taxon>
        <taxon>Pseudomonadati</taxon>
        <taxon>Pseudomonadota</taxon>
        <taxon>Gammaproteobacteria</taxon>
        <taxon>Pseudomonadales</taxon>
        <taxon>Pseudomonadaceae</taxon>
        <taxon>Pseudomonas</taxon>
    </lineage>
</organism>
<name>A0ABX8DPF3_9PSED</name>
<reference evidence="2 3" key="1">
    <citation type="journal article" date="2016" name="J. Hazard. Mater.">
        <title>A newly isolated Pseudomonas putida S-1 strain for batch-mode-propanethiol degradation and continuous treatment of propanethiol-containing waste gas.</title>
        <authorList>
            <person name="Chen D.Z."/>
            <person name="Sun Y.M."/>
            <person name="Han L.M."/>
            <person name="Chen J."/>
            <person name="Ye J.X."/>
            <person name="Chen J.M."/>
        </authorList>
    </citation>
    <scope>NUCLEOTIDE SEQUENCE [LARGE SCALE GENOMIC DNA]</scope>
    <source>
        <strain evidence="2 3">S-1</strain>
    </source>
</reference>
<dbReference type="Pfam" id="PF13175">
    <property type="entry name" value="AAA_15"/>
    <property type="match status" value="2"/>
</dbReference>
<evidence type="ECO:0000313" key="2">
    <source>
        <dbReference type="EMBL" id="QVL18176.1"/>
    </source>
</evidence>
<dbReference type="Proteomes" id="UP000678154">
    <property type="component" value="Chromosome"/>
</dbReference>
<dbReference type="InterPro" id="IPR027417">
    <property type="entry name" value="P-loop_NTPase"/>
</dbReference>
<dbReference type="InterPro" id="IPR041685">
    <property type="entry name" value="AAA_GajA/Old/RecF-like"/>
</dbReference>